<protein>
    <recommendedName>
        <fullName evidence="8">Tetraspanin</fullName>
    </recommendedName>
</protein>
<evidence type="ECO:0000256" key="4">
    <source>
        <dbReference type="ARBA" id="ARBA00023136"/>
    </source>
</evidence>
<comment type="subcellular location">
    <subcellularLocation>
        <location evidence="1">Membrane</location>
        <topology evidence="1">Multi-pass membrane protein</topology>
    </subcellularLocation>
</comment>
<dbReference type="InterPro" id="IPR008952">
    <property type="entry name" value="Tetraspanin_EC2_sf"/>
</dbReference>
<sequence length="320" mass="36944">MDARKRKEDLDVMNGMTGKQRDVIRELMKLKGPKKVLFNQMTWKLIHVALYILYSIYSVMGFAFLVSGILIEYGEEYVEKEIIPEYARLESTAEEQEKYYQNAVKIIAIMQGYIGPYILAFGTQCSLIGIIGIIGQAKAVYCFMVYGAVANLIFLMFWYAISLVLGLGEVGISEILAYFFSQAVYTDYIFDNDHRVVTGFTLAWDEIQSKLECCGAIVYTDYKTIEHKIGNYTVPSSCCRNASDRHCWTSPNNENSFIAFPCKIAFWDVLQPYTKLANIITDYIHTLVFMLFWFSWVCILKIVLIWRYKIRCLNEAFKKA</sequence>
<reference evidence="6 7" key="1">
    <citation type="submission" date="2024-11" db="EMBL/GenBank/DDBJ databases">
        <title>Adaptive evolution of stress response genes in parasites aligns with host niche diversity.</title>
        <authorList>
            <person name="Hahn C."/>
            <person name="Resl P."/>
        </authorList>
    </citation>
    <scope>NUCLEOTIDE SEQUENCE [LARGE SCALE GENOMIC DNA]</scope>
    <source>
        <strain evidence="6">EGGRZ-B1_66</strain>
        <tissue evidence="6">Body</tissue>
    </source>
</reference>
<evidence type="ECO:0000256" key="1">
    <source>
        <dbReference type="ARBA" id="ARBA00004141"/>
    </source>
</evidence>
<dbReference type="GO" id="GO:0016020">
    <property type="term" value="C:membrane"/>
    <property type="evidence" value="ECO:0007669"/>
    <property type="project" value="UniProtKB-SubCell"/>
</dbReference>
<gene>
    <name evidence="6" type="ORF">Ciccas_000251</name>
</gene>
<feature type="transmembrane region" description="Helical" evidence="5">
    <location>
        <begin position="141"/>
        <end position="161"/>
    </location>
</feature>
<feature type="transmembrane region" description="Helical" evidence="5">
    <location>
        <begin position="48"/>
        <end position="71"/>
    </location>
</feature>
<evidence type="ECO:0000256" key="5">
    <source>
        <dbReference type="SAM" id="Phobius"/>
    </source>
</evidence>
<evidence type="ECO:0000313" key="6">
    <source>
        <dbReference type="EMBL" id="KAL3321049.1"/>
    </source>
</evidence>
<dbReference type="AlphaFoldDB" id="A0ABD2QNI2"/>
<keyword evidence="4 5" id="KW-0472">Membrane</keyword>
<dbReference type="InterPro" id="IPR018499">
    <property type="entry name" value="Tetraspanin/Peripherin"/>
</dbReference>
<keyword evidence="3 5" id="KW-1133">Transmembrane helix</keyword>
<feature type="transmembrane region" description="Helical" evidence="5">
    <location>
        <begin position="283"/>
        <end position="304"/>
    </location>
</feature>
<organism evidence="6 7">
    <name type="scientific">Cichlidogyrus casuarinus</name>
    <dbReference type="NCBI Taxonomy" id="1844966"/>
    <lineage>
        <taxon>Eukaryota</taxon>
        <taxon>Metazoa</taxon>
        <taxon>Spiralia</taxon>
        <taxon>Lophotrochozoa</taxon>
        <taxon>Platyhelminthes</taxon>
        <taxon>Monogenea</taxon>
        <taxon>Monopisthocotylea</taxon>
        <taxon>Dactylogyridea</taxon>
        <taxon>Ancyrocephalidae</taxon>
        <taxon>Cichlidogyrus</taxon>
    </lineage>
</organism>
<evidence type="ECO:0000256" key="3">
    <source>
        <dbReference type="ARBA" id="ARBA00022989"/>
    </source>
</evidence>
<dbReference type="Proteomes" id="UP001626550">
    <property type="component" value="Unassembled WGS sequence"/>
</dbReference>
<evidence type="ECO:0008006" key="8">
    <source>
        <dbReference type="Google" id="ProtNLM"/>
    </source>
</evidence>
<feature type="transmembrane region" description="Helical" evidence="5">
    <location>
        <begin position="114"/>
        <end position="134"/>
    </location>
</feature>
<accession>A0ABD2QNI2</accession>
<name>A0ABD2QNI2_9PLAT</name>
<keyword evidence="7" id="KW-1185">Reference proteome</keyword>
<dbReference type="Gene3D" id="1.10.1450.10">
    <property type="entry name" value="Tetraspanin"/>
    <property type="match status" value="1"/>
</dbReference>
<dbReference type="SUPFAM" id="SSF48652">
    <property type="entry name" value="Tetraspanin"/>
    <property type="match status" value="1"/>
</dbReference>
<evidence type="ECO:0000313" key="7">
    <source>
        <dbReference type="Proteomes" id="UP001626550"/>
    </source>
</evidence>
<comment type="caution">
    <text evidence="6">The sequence shown here is derived from an EMBL/GenBank/DDBJ whole genome shotgun (WGS) entry which is preliminary data.</text>
</comment>
<dbReference type="Pfam" id="PF00335">
    <property type="entry name" value="Tetraspanin"/>
    <property type="match status" value="1"/>
</dbReference>
<keyword evidence="2 5" id="KW-0812">Transmembrane</keyword>
<proteinExistence type="predicted"/>
<dbReference type="EMBL" id="JBJKFK010000013">
    <property type="protein sequence ID" value="KAL3321049.1"/>
    <property type="molecule type" value="Genomic_DNA"/>
</dbReference>
<evidence type="ECO:0000256" key="2">
    <source>
        <dbReference type="ARBA" id="ARBA00022692"/>
    </source>
</evidence>